<feature type="transmembrane region" description="Helical" evidence="10">
    <location>
        <begin position="62"/>
        <end position="82"/>
    </location>
</feature>
<evidence type="ECO:0000256" key="8">
    <source>
        <dbReference type="ARBA" id="ARBA00022989"/>
    </source>
</evidence>
<dbReference type="Proteomes" id="UP001527202">
    <property type="component" value="Unassembled WGS sequence"/>
</dbReference>
<accession>A0A410WSH8</accession>
<evidence type="ECO:0000256" key="6">
    <source>
        <dbReference type="ARBA" id="ARBA00022807"/>
    </source>
</evidence>
<keyword evidence="4 10" id="KW-0812">Transmembrane</keyword>
<feature type="domain" description="ABC transporter" evidence="11">
    <location>
        <begin position="347"/>
        <end position="582"/>
    </location>
</feature>
<keyword evidence="9 10" id="KW-0472">Membrane</keyword>
<dbReference type="GO" id="GO:0008234">
    <property type="term" value="F:cysteine-type peptidase activity"/>
    <property type="evidence" value="ECO:0007669"/>
    <property type="project" value="UniProtKB-KW"/>
</dbReference>
<dbReference type="InterPro" id="IPR011527">
    <property type="entry name" value="ABC1_TM_dom"/>
</dbReference>
<sequence>MAFLSIPKVPVLRYYKLLRTYLAALRWPVLALCALVALNIGLQLINPQVLRVLIDTGLSSSAAGIAGPALLFAGLALVQLLATISADYAGEWIGWTAANRLRADLLEHCLMQDGSFFQAHPAGELIERIDGDVRGLSGFFAMLTVSLCGNLGLIAGVLAVLFYENSWMGAAMTLFVAAALLTFGRIREWTLPFWVRVGEAGADFYACLGDQLSHTEDTRSSGAEAYALYKFRRMLRQWFPRHMQAGFGFSLMWAASVVILGLGTVLVLALGTYLWTGDSITVGTLYMMLFYMGLLAGPIDQIRDLIGNLQRAEAHLERIGGLLAEVPIIRDPEPGEEAPLGEGPLSVDFRGVRFGYGGESGSVLSDLTFSLQAGQSLGIVGRTGSGKTSVIRLLLRLYDPAEGTVLLGGTDIRRVPLAQLRERVGLVTQEVRILSGSVRDNVTFFASHIPDERIVEVLDQLGLGDWYRALPSGLDTEIRAQGEGLSAGEAQLLALARIFLRNPSLVILDEASSRLDPSTEEKVQQATNRLLQGRTAIVIAHRLNTLRGVDRILVMDGGRIAEQGSRQALTEQPGSRYSRLLRQTSGKETI</sequence>
<reference evidence="13 16" key="2">
    <citation type="submission" date="2022-05" db="EMBL/GenBank/DDBJ databases">
        <title>Genome Sequencing of Bee-Associated Microbes.</title>
        <authorList>
            <person name="Dunlap C."/>
        </authorList>
    </citation>
    <scope>NUCLEOTIDE SEQUENCE [LARGE SCALE GENOMIC DNA]</scope>
    <source>
        <strain evidence="13 16">NRRL B-23120</strain>
    </source>
</reference>
<feature type="domain" description="ABC transmembrane type-1" evidence="12">
    <location>
        <begin position="30"/>
        <end position="311"/>
    </location>
</feature>
<evidence type="ECO:0000256" key="4">
    <source>
        <dbReference type="ARBA" id="ARBA00022692"/>
    </source>
</evidence>
<keyword evidence="2" id="KW-0813">Transport</keyword>
<evidence type="ECO:0000256" key="10">
    <source>
        <dbReference type="SAM" id="Phobius"/>
    </source>
</evidence>
<keyword evidence="6" id="KW-0788">Thiol protease</keyword>
<dbReference type="OrthoDB" id="9806127at2"/>
<evidence type="ECO:0000313" key="14">
    <source>
        <dbReference type="EMBL" id="QAV17313.1"/>
    </source>
</evidence>
<keyword evidence="6" id="KW-0645">Protease</keyword>
<evidence type="ECO:0000256" key="2">
    <source>
        <dbReference type="ARBA" id="ARBA00022448"/>
    </source>
</evidence>
<proteinExistence type="predicted"/>
<feature type="transmembrane region" description="Helical" evidence="10">
    <location>
        <begin position="21"/>
        <end position="42"/>
    </location>
</feature>
<evidence type="ECO:0000256" key="9">
    <source>
        <dbReference type="ARBA" id="ARBA00023136"/>
    </source>
</evidence>
<protein>
    <submittedName>
        <fullName evidence="13 14">ABC transporter ATP-binding protein</fullName>
    </submittedName>
</protein>
<evidence type="ECO:0000256" key="5">
    <source>
        <dbReference type="ARBA" id="ARBA00022741"/>
    </source>
</evidence>
<dbReference type="InterPro" id="IPR036640">
    <property type="entry name" value="ABC1_TM_sf"/>
</dbReference>
<dbReference type="InterPro" id="IPR027417">
    <property type="entry name" value="P-loop_NTPase"/>
</dbReference>
<dbReference type="CDD" id="cd07346">
    <property type="entry name" value="ABC_6TM_exporters"/>
    <property type="match status" value="1"/>
</dbReference>
<dbReference type="InterPro" id="IPR039421">
    <property type="entry name" value="Type_1_exporter"/>
</dbReference>
<dbReference type="EMBL" id="JAMDMJ010000008">
    <property type="protein sequence ID" value="MCY9595548.1"/>
    <property type="molecule type" value="Genomic_DNA"/>
</dbReference>
<dbReference type="GO" id="GO:0015421">
    <property type="term" value="F:ABC-type oligopeptide transporter activity"/>
    <property type="evidence" value="ECO:0007669"/>
    <property type="project" value="TreeGrafter"/>
</dbReference>
<keyword evidence="7 14" id="KW-0067">ATP-binding</keyword>
<keyword evidence="8 10" id="KW-1133">Transmembrane helix</keyword>
<feature type="transmembrane region" description="Helical" evidence="10">
    <location>
        <begin position="138"/>
        <end position="161"/>
    </location>
</feature>
<dbReference type="GO" id="GO:0005524">
    <property type="term" value="F:ATP binding"/>
    <property type="evidence" value="ECO:0007669"/>
    <property type="project" value="UniProtKB-KW"/>
</dbReference>
<evidence type="ECO:0000313" key="13">
    <source>
        <dbReference type="EMBL" id="MCY9595548.1"/>
    </source>
</evidence>
<dbReference type="PANTHER" id="PTHR43394">
    <property type="entry name" value="ATP-DEPENDENT PERMEASE MDL1, MITOCHONDRIAL"/>
    <property type="match status" value="1"/>
</dbReference>
<dbReference type="Gene3D" id="1.20.1560.10">
    <property type="entry name" value="ABC transporter type 1, transmembrane domain"/>
    <property type="match status" value="1"/>
</dbReference>
<name>A0A410WSH8_9BACL</name>
<dbReference type="AlphaFoldDB" id="A0A410WSH8"/>
<dbReference type="SUPFAM" id="SSF90123">
    <property type="entry name" value="ABC transporter transmembrane region"/>
    <property type="match status" value="1"/>
</dbReference>
<dbReference type="InterPro" id="IPR003593">
    <property type="entry name" value="AAA+_ATPase"/>
</dbReference>
<dbReference type="Proteomes" id="UP000288943">
    <property type="component" value="Chromosome"/>
</dbReference>
<evidence type="ECO:0000256" key="1">
    <source>
        <dbReference type="ARBA" id="ARBA00004651"/>
    </source>
</evidence>
<evidence type="ECO:0000313" key="15">
    <source>
        <dbReference type="Proteomes" id="UP000288943"/>
    </source>
</evidence>
<dbReference type="KEGG" id="pchi:PC41400_06405"/>
<dbReference type="GeneID" id="95374449"/>
<evidence type="ECO:0000256" key="3">
    <source>
        <dbReference type="ARBA" id="ARBA00022475"/>
    </source>
</evidence>
<keyword evidence="6" id="KW-0378">Hydrolase</keyword>
<feature type="transmembrane region" description="Helical" evidence="10">
    <location>
        <begin position="251"/>
        <end position="274"/>
    </location>
</feature>
<dbReference type="RefSeq" id="WP_042229635.1">
    <property type="nucleotide sequence ID" value="NZ_CP026520.1"/>
</dbReference>
<evidence type="ECO:0000256" key="7">
    <source>
        <dbReference type="ARBA" id="ARBA00022840"/>
    </source>
</evidence>
<dbReference type="PROSITE" id="PS00211">
    <property type="entry name" value="ABC_TRANSPORTER_1"/>
    <property type="match status" value="1"/>
</dbReference>
<keyword evidence="5" id="KW-0547">Nucleotide-binding</keyword>
<feature type="transmembrane region" description="Helical" evidence="10">
    <location>
        <begin position="167"/>
        <end position="186"/>
    </location>
</feature>
<dbReference type="InterPro" id="IPR003439">
    <property type="entry name" value="ABC_transporter-like_ATP-bd"/>
</dbReference>
<keyword evidence="3" id="KW-1003">Cell membrane</keyword>
<dbReference type="SUPFAM" id="SSF52540">
    <property type="entry name" value="P-loop containing nucleoside triphosphate hydrolases"/>
    <property type="match status" value="1"/>
</dbReference>
<dbReference type="PROSITE" id="PS50893">
    <property type="entry name" value="ABC_TRANSPORTER_2"/>
    <property type="match status" value="1"/>
</dbReference>
<dbReference type="FunFam" id="3.40.50.300:FF:000299">
    <property type="entry name" value="ABC transporter ATP-binding protein/permease"/>
    <property type="match status" value="1"/>
</dbReference>
<gene>
    <name evidence="13" type="ORF">M5X16_07180</name>
    <name evidence="14" type="ORF">PC41400_06405</name>
</gene>
<evidence type="ECO:0000259" key="11">
    <source>
        <dbReference type="PROSITE" id="PS50893"/>
    </source>
</evidence>
<evidence type="ECO:0000313" key="16">
    <source>
        <dbReference type="Proteomes" id="UP001527202"/>
    </source>
</evidence>
<dbReference type="PROSITE" id="PS50929">
    <property type="entry name" value="ABC_TM1F"/>
    <property type="match status" value="1"/>
</dbReference>
<dbReference type="GO" id="GO:0016887">
    <property type="term" value="F:ATP hydrolysis activity"/>
    <property type="evidence" value="ECO:0007669"/>
    <property type="project" value="InterPro"/>
</dbReference>
<dbReference type="Gene3D" id="3.40.50.300">
    <property type="entry name" value="P-loop containing nucleotide triphosphate hydrolases"/>
    <property type="match status" value="1"/>
</dbReference>
<dbReference type="Pfam" id="PF00005">
    <property type="entry name" value="ABC_tran"/>
    <property type="match status" value="1"/>
</dbReference>
<comment type="subcellular location">
    <subcellularLocation>
        <location evidence="1">Cell membrane</location>
        <topology evidence="1">Multi-pass membrane protein</topology>
    </subcellularLocation>
</comment>
<dbReference type="EMBL" id="CP026520">
    <property type="protein sequence ID" value="QAV17313.1"/>
    <property type="molecule type" value="Genomic_DNA"/>
</dbReference>
<dbReference type="SMART" id="SM00382">
    <property type="entry name" value="AAA"/>
    <property type="match status" value="1"/>
</dbReference>
<dbReference type="Pfam" id="PF00664">
    <property type="entry name" value="ABC_membrane"/>
    <property type="match status" value="1"/>
</dbReference>
<organism evidence="14 15">
    <name type="scientific">Paenibacillus chitinolyticus</name>
    <dbReference type="NCBI Taxonomy" id="79263"/>
    <lineage>
        <taxon>Bacteria</taxon>
        <taxon>Bacillati</taxon>
        <taxon>Bacillota</taxon>
        <taxon>Bacilli</taxon>
        <taxon>Bacillales</taxon>
        <taxon>Paenibacillaceae</taxon>
        <taxon>Paenibacillus</taxon>
    </lineage>
</organism>
<dbReference type="InterPro" id="IPR017871">
    <property type="entry name" value="ABC_transporter-like_CS"/>
</dbReference>
<dbReference type="PANTHER" id="PTHR43394:SF1">
    <property type="entry name" value="ATP-BINDING CASSETTE SUB-FAMILY B MEMBER 10, MITOCHONDRIAL"/>
    <property type="match status" value="1"/>
</dbReference>
<dbReference type="GO" id="GO:0005886">
    <property type="term" value="C:plasma membrane"/>
    <property type="evidence" value="ECO:0007669"/>
    <property type="project" value="UniProtKB-SubCell"/>
</dbReference>
<keyword evidence="16" id="KW-1185">Reference proteome</keyword>
<feature type="transmembrane region" description="Helical" evidence="10">
    <location>
        <begin position="280"/>
        <end position="299"/>
    </location>
</feature>
<reference evidence="14 15" key="1">
    <citation type="submission" date="2018-01" db="EMBL/GenBank/DDBJ databases">
        <title>The whole genome sequencing and assembly of Paenibacillus chitinolyticus KCCM 41400 strain.</title>
        <authorList>
            <person name="Kim J.-Y."/>
            <person name="Park M.-K."/>
            <person name="Lee Y.-J."/>
            <person name="Yi H."/>
            <person name="Bahn Y.-S."/>
            <person name="Kim J.F."/>
            <person name="Lee D.-W."/>
        </authorList>
    </citation>
    <scope>NUCLEOTIDE SEQUENCE [LARGE SCALE GENOMIC DNA]</scope>
    <source>
        <strain evidence="14 15">KCCM 41400</strain>
    </source>
</reference>
<evidence type="ECO:0000259" key="12">
    <source>
        <dbReference type="PROSITE" id="PS50929"/>
    </source>
</evidence>